<feature type="non-terminal residue" evidence="4">
    <location>
        <position position="58"/>
    </location>
</feature>
<evidence type="ECO:0000313" key="4">
    <source>
        <dbReference type="EMBL" id="GIX87887.1"/>
    </source>
</evidence>
<evidence type="ECO:0000256" key="2">
    <source>
        <dbReference type="PROSITE-ProRule" id="PRU00192"/>
    </source>
</evidence>
<dbReference type="InterPro" id="IPR036028">
    <property type="entry name" value="SH3-like_dom_sf"/>
</dbReference>
<dbReference type="GO" id="GO:0016301">
    <property type="term" value="F:kinase activity"/>
    <property type="evidence" value="ECO:0007669"/>
    <property type="project" value="UniProtKB-KW"/>
</dbReference>
<keyword evidence="4" id="KW-0808">Transferase</keyword>
<keyword evidence="1 2" id="KW-0728">SH3 domain</keyword>
<dbReference type="Gene3D" id="2.30.30.40">
    <property type="entry name" value="SH3 Domains"/>
    <property type="match status" value="1"/>
</dbReference>
<protein>
    <submittedName>
        <fullName evidence="4">Tyrosine-protein kinase</fullName>
    </submittedName>
</protein>
<accession>A0AAV4NSQ6</accession>
<evidence type="ECO:0000313" key="5">
    <source>
        <dbReference type="Proteomes" id="UP001054945"/>
    </source>
</evidence>
<sequence>MKNTNFGHHKMKTNCVKIVVALYPFQAIEEGDLTLTKGEEYEVVDDSREHWWQVKNKY</sequence>
<organism evidence="4 5">
    <name type="scientific">Caerostris extrusa</name>
    <name type="common">Bark spider</name>
    <name type="synonym">Caerostris bankana</name>
    <dbReference type="NCBI Taxonomy" id="172846"/>
    <lineage>
        <taxon>Eukaryota</taxon>
        <taxon>Metazoa</taxon>
        <taxon>Ecdysozoa</taxon>
        <taxon>Arthropoda</taxon>
        <taxon>Chelicerata</taxon>
        <taxon>Arachnida</taxon>
        <taxon>Araneae</taxon>
        <taxon>Araneomorphae</taxon>
        <taxon>Entelegynae</taxon>
        <taxon>Araneoidea</taxon>
        <taxon>Araneidae</taxon>
        <taxon>Caerostris</taxon>
    </lineage>
</organism>
<dbReference type="EMBL" id="BPLR01003718">
    <property type="protein sequence ID" value="GIX87887.1"/>
    <property type="molecule type" value="Genomic_DNA"/>
</dbReference>
<feature type="domain" description="SH3" evidence="3">
    <location>
        <begin position="14"/>
        <end position="58"/>
    </location>
</feature>
<comment type="caution">
    <text evidence="4">The sequence shown here is derived from an EMBL/GenBank/DDBJ whole genome shotgun (WGS) entry which is preliminary data.</text>
</comment>
<dbReference type="AlphaFoldDB" id="A0AAV4NSQ6"/>
<dbReference type="Proteomes" id="UP001054945">
    <property type="component" value="Unassembled WGS sequence"/>
</dbReference>
<reference evidence="4 5" key="1">
    <citation type="submission" date="2021-06" db="EMBL/GenBank/DDBJ databases">
        <title>Caerostris extrusa draft genome.</title>
        <authorList>
            <person name="Kono N."/>
            <person name="Arakawa K."/>
        </authorList>
    </citation>
    <scope>NUCLEOTIDE SEQUENCE [LARGE SCALE GENOMIC DNA]</scope>
</reference>
<keyword evidence="5" id="KW-1185">Reference proteome</keyword>
<gene>
    <name evidence="4" type="primary">X975_23369</name>
    <name evidence="4" type="ORF">CEXT_41721</name>
</gene>
<proteinExistence type="predicted"/>
<evidence type="ECO:0000259" key="3">
    <source>
        <dbReference type="PROSITE" id="PS50002"/>
    </source>
</evidence>
<dbReference type="SUPFAM" id="SSF50044">
    <property type="entry name" value="SH3-domain"/>
    <property type="match status" value="1"/>
</dbReference>
<evidence type="ECO:0000256" key="1">
    <source>
        <dbReference type="ARBA" id="ARBA00022443"/>
    </source>
</evidence>
<dbReference type="Pfam" id="PF00018">
    <property type="entry name" value="SH3_1"/>
    <property type="match status" value="1"/>
</dbReference>
<keyword evidence="4" id="KW-0418">Kinase</keyword>
<name>A0AAV4NSQ6_CAEEX</name>
<dbReference type="PROSITE" id="PS50002">
    <property type="entry name" value="SH3"/>
    <property type="match status" value="1"/>
</dbReference>
<dbReference type="InterPro" id="IPR001452">
    <property type="entry name" value="SH3_domain"/>
</dbReference>